<dbReference type="EC" id="6.1.1.5" evidence="1"/>
<dbReference type="InterPro" id="IPR023586">
    <property type="entry name" value="Ile-tRNA-ligase_type2"/>
</dbReference>
<dbReference type="SUPFAM" id="SSF50677">
    <property type="entry name" value="ValRS/IleRS/LeuRS editing domain"/>
    <property type="match status" value="1"/>
</dbReference>
<dbReference type="Gene3D" id="3.90.740.10">
    <property type="entry name" value="Valyl/Leucyl/Isoleucyl-tRNA synthetase, editing domain"/>
    <property type="match status" value="1"/>
</dbReference>
<evidence type="ECO:0000256" key="2">
    <source>
        <dbReference type="ARBA" id="ARBA00022598"/>
    </source>
</evidence>
<dbReference type="InterPro" id="IPR014729">
    <property type="entry name" value="Rossmann-like_a/b/a_fold"/>
</dbReference>
<accession>A0A0G4L664</accession>
<feature type="domain" description="Aminoacyl-tRNA synthetase class Ia" evidence="9">
    <location>
        <begin position="86"/>
        <end position="383"/>
    </location>
</feature>
<keyword evidence="6" id="KW-0030">Aminoacyl-tRNA synthetase</keyword>
<evidence type="ECO:0000313" key="11">
    <source>
        <dbReference type="Proteomes" id="UP000045706"/>
    </source>
</evidence>
<dbReference type="PANTHER" id="PTHR42780:SF1">
    <property type="entry name" value="ISOLEUCINE--TRNA LIGASE, CYTOPLASMIC"/>
    <property type="match status" value="1"/>
</dbReference>
<evidence type="ECO:0000256" key="8">
    <source>
        <dbReference type="ARBA" id="ARBA00048359"/>
    </source>
</evidence>
<evidence type="ECO:0000256" key="1">
    <source>
        <dbReference type="ARBA" id="ARBA00013165"/>
    </source>
</evidence>
<protein>
    <recommendedName>
        <fullName evidence="1">isoleucine--tRNA ligase</fullName>
        <ecNumber evidence="1">6.1.1.5</ecNumber>
    </recommendedName>
    <alternativeName>
        <fullName evidence="7">Isoleucyl-tRNA synthetase</fullName>
    </alternativeName>
</protein>
<organism evidence="10 11">
    <name type="scientific">Verticillium longisporum</name>
    <name type="common">Verticillium dahliae var. longisporum</name>
    <dbReference type="NCBI Taxonomy" id="100787"/>
    <lineage>
        <taxon>Eukaryota</taxon>
        <taxon>Fungi</taxon>
        <taxon>Dikarya</taxon>
        <taxon>Ascomycota</taxon>
        <taxon>Pezizomycotina</taxon>
        <taxon>Sordariomycetes</taxon>
        <taxon>Hypocreomycetidae</taxon>
        <taxon>Glomerellales</taxon>
        <taxon>Plectosphaerellaceae</taxon>
        <taxon>Verticillium</taxon>
    </lineage>
</organism>
<comment type="catalytic activity">
    <reaction evidence="8">
        <text>tRNA(Ile) + L-isoleucine + ATP = L-isoleucyl-tRNA(Ile) + AMP + diphosphate</text>
        <dbReference type="Rhea" id="RHEA:11060"/>
        <dbReference type="Rhea" id="RHEA-COMP:9666"/>
        <dbReference type="Rhea" id="RHEA-COMP:9695"/>
        <dbReference type="ChEBI" id="CHEBI:30616"/>
        <dbReference type="ChEBI" id="CHEBI:33019"/>
        <dbReference type="ChEBI" id="CHEBI:58045"/>
        <dbReference type="ChEBI" id="CHEBI:78442"/>
        <dbReference type="ChEBI" id="CHEBI:78528"/>
        <dbReference type="ChEBI" id="CHEBI:456215"/>
        <dbReference type="EC" id="6.1.1.5"/>
    </reaction>
</comment>
<keyword evidence="4" id="KW-0067">ATP-binding</keyword>
<dbReference type="PANTHER" id="PTHR42780">
    <property type="entry name" value="SOLEUCYL-TRNA SYNTHETASE"/>
    <property type="match status" value="1"/>
</dbReference>
<proteinExistence type="predicted"/>
<dbReference type="GO" id="GO:0004822">
    <property type="term" value="F:isoleucine-tRNA ligase activity"/>
    <property type="evidence" value="ECO:0007669"/>
    <property type="project" value="UniProtKB-EC"/>
</dbReference>
<dbReference type="PRINTS" id="PR00984">
    <property type="entry name" value="TRNASYNTHILE"/>
</dbReference>
<dbReference type="GO" id="GO:0005524">
    <property type="term" value="F:ATP binding"/>
    <property type="evidence" value="ECO:0007669"/>
    <property type="project" value="UniProtKB-KW"/>
</dbReference>
<keyword evidence="5" id="KW-0648">Protein biosynthesis</keyword>
<dbReference type="InterPro" id="IPR009008">
    <property type="entry name" value="Val/Leu/Ile-tRNA-synth_edit"/>
</dbReference>
<gene>
    <name evidence="10" type="ORF">BN1723_017548</name>
</gene>
<dbReference type="Pfam" id="PF00133">
    <property type="entry name" value="tRNA-synt_1"/>
    <property type="match status" value="1"/>
</dbReference>
<dbReference type="GO" id="GO:0006428">
    <property type="term" value="P:isoleucyl-tRNA aminoacylation"/>
    <property type="evidence" value="ECO:0007669"/>
    <property type="project" value="InterPro"/>
</dbReference>
<dbReference type="GO" id="GO:0002161">
    <property type="term" value="F:aminoacyl-tRNA deacylase activity"/>
    <property type="evidence" value="ECO:0007669"/>
    <property type="project" value="InterPro"/>
</dbReference>
<dbReference type="InterPro" id="IPR002301">
    <property type="entry name" value="Ile-tRNA-ligase"/>
</dbReference>
<keyword evidence="3" id="KW-0547">Nucleotide-binding</keyword>
<keyword evidence="2" id="KW-0436">Ligase</keyword>
<reference evidence="11" key="1">
    <citation type="submission" date="2015-05" db="EMBL/GenBank/DDBJ databases">
        <authorList>
            <person name="Fogelqvist Johan"/>
        </authorList>
    </citation>
    <scope>NUCLEOTIDE SEQUENCE [LARGE SCALE GENOMIC DNA]</scope>
</reference>
<feature type="non-terminal residue" evidence="10">
    <location>
        <position position="1"/>
    </location>
</feature>
<evidence type="ECO:0000256" key="3">
    <source>
        <dbReference type="ARBA" id="ARBA00022741"/>
    </source>
</evidence>
<dbReference type="AlphaFoldDB" id="A0A0G4L664"/>
<evidence type="ECO:0000256" key="7">
    <source>
        <dbReference type="ARBA" id="ARBA00032665"/>
    </source>
</evidence>
<dbReference type="EMBL" id="CVQI01008058">
    <property type="protein sequence ID" value="CRK17537.1"/>
    <property type="molecule type" value="Genomic_DNA"/>
</dbReference>
<dbReference type="Proteomes" id="UP000045706">
    <property type="component" value="Unassembled WGS sequence"/>
</dbReference>
<sequence length="384" mass="43649">DLHRDKVDHIEIPSKKGKGMLKRVDEVFDCWFESGSMPYASTHYPFENADNFQGSLFPADFIAEGLDQTRGWFYTLTVLGNKLFGIMPYSTALGTPLSQMEAKQNEKTTQDPAILVAFPVVGQTGSLVIYTTTPWTLPSNILIAVHRDFEYLEILDEKSGKQYFMMESGLAALYGKELKKAKYKVLRKLQGKDLIGWKYEPLFPYFAESYKECFEVIGADYVEAGEGTGIVHQAPAFGQEDYDAAVASGFIGEKRLPPCPVDEKGQFTAEVPDYVGQHVKTADKAILKDLRSTGRLLVESQTSHVDKFCWRSDTQLIRRAVSSWFIRVTNSIPEMLENLEKTTWVPSFVKEKRFANWIANAHDWNVSRNRYWGTPIPLWVSEDF</sequence>
<evidence type="ECO:0000256" key="4">
    <source>
        <dbReference type="ARBA" id="ARBA00022840"/>
    </source>
</evidence>
<name>A0A0G4L664_VERLO</name>
<evidence type="ECO:0000256" key="5">
    <source>
        <dbReference type="ARBA" id="ARBA00022917"/>
    </source>
</evidence>
<dbReference type="Gene3D" id="3.40.50.620">
    <property type="entry name" value="HUPs"/>
    <property type="match status" value="2"/>
</dbReference>
<dbReference type="SUPFAM" id="SSF52374">
    <property type="entry name" value="Nucleotidylyl transferase"/>
    <property type="match status" value="2"/>
</dbReference>
<evidence type="ECO:0000259" key="9">
    <source>
        <dbReference type="Pfam" id="PF00133"/>
    </source>
</evidence>
<evidence type="ECO:0000313" key="10">
    <source>
        <dbReference type="EMBL" id="CRK17537.1"/>
    </source>
</evidence>
<feature type="non-terminal residue" evidence="10">
    <location>
        <position position="384"/>
    </location>
</feature>
<evidence type="ECO:0000256" key="6">
    <source>
        <dbReference type="ARBA" id="ARBA00023146"/>
    </source>
</evidence>
<dbReference type="InterPro" id="IPR002300">
    <property type="entry name" value="aa-tRNA-synth_Ia"/>
</dbReference>